<dbReference type="NCBIfam" id="TIGR01244">
    <property type="entry name" value="TIGR01244 family sulfur transferase"/>
    <property type="match status" value="1"/>
</dbReference>
<evidence type="ECO:0000259" key="1">
    <source>
        <dbReference type="Pfam" id="PF04273"/>
    </source>
</evidence>
<accession>A0ABW2UI80</accession>
<comment type="caution">
    <text evidence="2">The sequence shown here is derived from an EMBL/GenBank/DDBJ whole genome shotgun (WGS) entry which is preliminary data.</text>
</comment>
<dbReference type="Proteomes" id="UP001596516">
    <property type="component" value="Unassembled WGS sequence"/>
</dbReference>
<keyword evidence="3" id="KW-1185">Reference proteome</keyword>
<sequence>MDIRPLTPAYAVSPQIEPDDIAAIKAAGYTTVICNRPDSEIPPELHADAIRAAAEAAGLTFVENPVVGGALTMENVIAQGAALDQAQGPVLAYCASGNRSSIVWALSRAGMMRTDDLIGLPARHGYELEGLRPQIEALAAQRR</sequence>
<dbReference type="InterPro" id="IPR029021">
    <property type="entry name" value="Prot-tyrosine_phosphatase-like"/>
</dbReference>
<dbReference type="RefSeq" id="WP_377399295.1">
    <property type="nucleotide sequence ID" value="NZ_JBHTFQ010000002.1"/>
</dbReference>
<name>A0ABW2UI80_9RHOB</name>
<keyword evidence="2" id="KW-0808">Transferase</keyword>
<evidence type="ECO:0000313" key="3">
    <source>
        <dbReference type="Proteomes" id="UP001596516"/>
    </source>
</evidence>
<feature type="domain" description="Beta-lactamase hydrolase-like protein phosphatase-like" evidence="1">
    <location>
        <begin position="2"/>
        <end position="110"/>
    </location>
</feature>
<evidence type="ECO:0000313" key="2">
    <source>
        <dbReference type="EMBL" id="MFC7703285.1"/>
    </source>
</evidence>
<dbReference type="SUPFAM" id="SSF52799">
    <property type="entry name" value="(Phosphotyrosine protein) phosphatases II"/>
    <property type="match status" value="1"/>
</dbReference>
<dbReference type="Gene3D" id="3.90.190.10">
    <property type="entry name" value="Protein tyrosine phosphatase superfamily"/>
    <property type="match status" value="1"/>
</dbReference>
<gene>
    <name evidence="2" type="ORF">ACFQXB_03640</name>
</gene>
<proteinExistence type="predicted"/>
<dbReference type="GO" id="GO:0016740">
    <property type="term" value="F:transferase activity"/>
    <property type="evidence" value="ECO:0007669"/>
    <property type="project" value="UniProtKB-KW"/>
</dbReference>
<dbReference type="CDD" id="cd14503">
    <property type="entry name" value="PTP-bact"/>
    <property type="match status" value="1"/>
</dbReference>
<reference evidence="3" key="1">
    <citation type="journal article" date="2019" name="Int. J. Syst. Evol. Microbiol.">
        <title>The Global Catalogue of Microorganisms (GCM) 10K type strain sequencing project: providing services to taxonomists for standard genome sequencing and annotation.</title>
        <authorList>
            <consortium name="The Broad Institute Genomics Platform"/>
            <consortium name="The Broad Institute Genome Sequencing Center for Infectious Disease"/>
            <person name="Wu L."/>
            <person name="Ma J."/>
        </authorList>
    </citation>
    <scope>NUCLEOTIDE SEQUENCE [LARGE SCALE GENOMIC DNA]</scope>
    <source>
        <strain evidence="3">CGMCC 1.12750</strain>
    </source>
</reference>
<dbReference type="EMBL" id="JBHTFQ010000002">
    <property type="protein sequence ID" value="MFC7703285.1"/>
    <property type="molecule type" value="Genomic_DNA"/>
</dbReference>
<protein>
    <submittedName>
        <fullName evidence="2">TIGR01244 family sulfur transferase</fullName>
    </submittedName>
</protein>
<organism evidence="2 3">
    <name type="scientific">Plastorhodobacter daqingensis</name>
    <dbReference type="NCBI Taxonomy" id="1387281"/>
    <lineage>
        <taxon>Bacteria</taxon>
        <taxon>Pseudomonadati</taxon>
        <taxon>Pseudomonadota</taxon>
        <taxon>Alphaproteobacteria</taxon>
        <taxon>Rhodobacterales</taxon>
        <taxon>Paracoccaceae</taxon>
        <taxon>Plastorhodobacter</taxon>
    </lineage>
</organism>
<dbReference type="InterPro" id="IPR005939">
    <property type="entry name" value="BLH_phosphatase-like"/>
</dbReference>
<dbReference type="Pfam" id="PF04273">
    <property type="entry name" value="BLH_phosphatase"/>
    <property type="match status" value="1"/>
</dbReference>